<keyword evidence="3" id="KW-1185">Reference proteome</keyword>
<dbReference type="RefSeq" id="WP_316289137.1">
    <property type="nucleotide sequence ID" value="NZ_JAVDJG010000044.1"/>
</dbReference>
<evidence type="ECO:0000256" key="1">
    <source>
        <dbReference type="SAM" id="Phobius"/>
    </source>
</evidence>
<dbReference type="AlphaFoldDB" id="A0A251XGA8"/>
<keyword evidence="1" id="KW-0472">Membrane</keyword>
<name>A0A251XGA8_CLAMM</name>
<accession>A0A251XGA8</accession>
<organism evidence="2 3">
    <name type="scientific">Clavibacter michiganensis subsp. michiganensis</name>
    <dbReference type="NCBI Taxonomy" id="33013"/>
    <lineage>
        <taxon>Bacteria</taxon>
        <taxon>Bacillati</taxon>
        <taxon>Actinomycetota</taxon>
        <taxon>Actinomycetes</taxon>
        <taxon>Micrococcales</taxon>
        <taxon>Microbacteriaceae</taxon>
        <taxon>Clavibacter</taxon>
    </lineage>
</organism>
<gene>
    <name evidence="2" type="ORF">CMMCAS07_14390</name>
</gene>
<sequence length="40" mass="3632">MSVKPTCGDPAMVGAGAAVNGATTGVGTVAVGALVCVLVS</sequence>
<comment type="caution">
    <text evidence="2">The sequence shown here is derived from an EMBL/GenBank/DDBJ whole genome shotgun (WGS) entry which is preliminary data.</text>
</comment>
<feature type="transmembrane region" description="Helical" evidence="1">
    <location>
        <begin position="12"/>
        <end position="39"/>
    </location>
</feature>
<dbReference type="EMBL" id="MDHH01000003">
    <property type="protein sequence ID" value="OUE01495.1"/>
    <property type="molecule type" value="Genomic_DNA"/>
</dbReference>
<evidence type="ECO:0000313" key="2">
    <source>
        <dbReference type="EMBL" id="OUE01495.1"/>
    </source>
</evidence>
<reference evidence="2 3" key="1">
    <citation type="submission" date="2016-08" db="EMBL/GenBank/DDBJ databases">
        <title>Genome sequence of Clavibacter michiganensis subsp. michiganensis strain CASJ007.</title>
        <authorList>
            <person name="Thapa S.P."/>
            <person name="Coaker G."/>
        </authorList>
    </citation>
    <scope>NUCLEOTIDE SEQUENCE [LARGE SCALE GENOMIC DNA]</scope>
    <source>
        <strain evidence="2">CASJ007</strain>
    </source>
</reference>
<proteinExistence type="predicted"/>
<keyword evidence="1" id="KW-1133">Transmembrane helix</keyword>
<dbReference type="Proteomes" id="UP000195062">
    <property type="component" value="Unassembled WGS sequence"/>
</dbReference>
<protein>
    <submittedName>
        <fullName evidence="2">Uncharacterized protein</fullName>
    </submittedName>
</protein>
<evidence type="ECO:0000313" key="3">
    <source>
        <dbReference type="Proteomes" id="UP000195062"/>
    </source>
</evidence>
<keyword evidence="1" id="KW-0812">Transmembrane</keyword>